<proteinExistence type="predicted"/>
<reference evidence="2 3" key="1">
    <citation type="submission" date="2017-05" db="EMBL/GenBank/DDBJ databases">
        <authorList>
            <person name="Varghese N."/>
            <person name="Submissions S."/>
        </authorList>
    </citation>
    <scope>NUCLEOTIDE SEQUENCE [LARGE SCALE GENOMIC DNA]</scope>
    <source>
        <strain evidence="2 3">DSM 25457</strain>
    </source>
</reference>
<feature type="region of interest" description="Disordered" evidence="1">
    <location>
        <begin position="177"/>
        <end position="240"/>
    </location>
</feature>
<feature type="region of interest" description="Disordered" evidence="1">
    <location>
        <begin position="24"/>
        <end position="155"/>
    </location>
</feature>
<evidence type="ECO:0000256" key="1">
    <source>
        <dbReference type="SAM" id="MobiDB-lite"/>
    </source>
</evidence>
<feature type="region of interest" description="Disordered" evidence="1">
    <location>
        <begin position="464"/>
        <end position="483"/>
    </location>
</feature>
<dbReference type="Proteomes" id="UP001158067">
    <property type="component" value="Unassembled WGS sequence"/>
</dbReference>
<protein>
    <submittedName>
        <fullName evidence="2">Uncharacterized protein</fullName>
    </submittedName>
</protein>
<gene>
    <name evidence="2" type="ORF">SAMN06265222_108142</name>
</gene>
<evidence type="ECO:0000313" key="3">
    <source>
        <dbReference type="Proteomes" id="UP001158067"/>
    </source>
</evidence>
<accession>A0ABY1QCN4</accession>
<organism evidence="2 3">
    <name type="scientific">Neorhodopirellula lusitana</name>
    <dbReference type="NCBI Taxonomy" id="445327"/>
    <lineage>
        <taxon>Bacteria</taxon>
        <taxon>Pseudomonadati</taxon>
        <taxon>Planctomycetota</taxon>
        <taxon>Planctomycetia</taxon>
        <taxon>Pirellulales</taxon>
        <taxon>Pirellulaceae</taxon>
        <taxon>Neorhodopirellula</taxon>
    </lineage>
</organism>
<feature type="compositionally biased region" description="Basic and acidic residues" evidence="1">
    <location>
        <begin position="33"/>
        <end position="45"/>
    </location>
</feature>
<sequence>MNAENLSRRLRLERLESRSMLAAGIFDSTMDTDQDRTAEADRDSSRPSVEARQASVEARQASVEARQASVEARQDSRAGQQSGSVGRSVDGQQSDRVATIQTRARQDAYAQLGRQSVGRGDLNVDPGQNRVSNRVADRSNVGQQADRQAQTSVPSPAQAAVASAITSDVVITVQISRTPTTTSSSDAAARVRDLQSDNAGTVSVRRATDADAGATNLVSVAGSDESDEATGTEASGSELVVSENASADVADDATSFLAAEATDDGSQASSFADAGDAISDRSDSDSVSSNEGWIDLSPLRSLMPTESTESSSETDRDLSNQSSASEPRSWRLQRETLPQLQRLAEGSDLQRASDSGRLFDDWLDGPGGMIALDRVTLPPASFALDGLAVDVQLESTVMLHRSLDWVASGTKPALSGPVLDAIMASLEGVVEQEHQPITQASNLQVPTAAYPAVAIAATTVAISNRRKHKTPDSNMQATGKKPT</sequence>
<dbReference type="EMBL" id="FXUG01000008">
    <property type="protein sequence ID" value="SMP63833.1"/>
    <property type="molecule type" value="Genomic_DNA"/>
</dbReference>
<feature type="compositionally biased region" description="Polar residues" evidence="1">
    <location>
        <begin position="77"/>
        <end position="103"/>
    </location>
</feature>
<comment type="caution">
    <text evidence="2">The sequence shown here is derived from an EMBL/GenBank/DDBJ whole genome shotgun (WGS) entry which is preliminary data.</text>
</comment>
<keyword evidence="3" id="KW-1185">Reference proteome</keyword>
<feature type="region of interest" description="Disordered" evidence="1">
    <location>
        <begin position="261"/>
        <end position="337"/>
    </location>
</feature>
<name>A0ABY1QCN4_9BACT</name>
<dbReference type="RefSeq" id="WP_283433509.1">
    <property type="nucleotide sequence ID" value="NZ_FXUG01000008.1"/>
</dbReference>
<evidence type="ECO:0000313" key="2">
    <source>
        <dbReference type="EMBL" id="SMP63833.1"/>
    </source>
</evidence>
<feature type="compositionally biased region" description="Polar residues" evidence="1">
    <location>
        <begin position="140"/>
        <end position="151"/>
    </location>
</feature>